<name>A0A7K1FF51_9ACTN</name>
<protein>
    <submittedName>
        <fullName evidence="4">Glycosyltransferase</fullName>
    </submittedName>
</protein>
<dbReference type="EMBL" id="WLYK01000001">
    <property type="protein sequence ID" value="MTD12745.1"/>
    <property type="molecule type" value="Genomic_DNA"/>
</dbReference>
<keyword evidence="5" id="KW-1185">Reference proteome</keyword>
<dbReference type="Pfam" id="PF13439">
    <property type="entry name" value="Glyco_transf_4"/>
    <property type="match status" value="1"/>
</dbReference>
<dbReference type="SUPFAM" id="SSF53756">
    <property type="entry name" value="UDP-Glycosyltransferase/glycogen phosphorylase"/>
    <property type="match status" value="1"/>
</dbReference>
<keyword evidence="2 4" id="KW-0808">Transferase</keyword>
<reference evidence="4 5" key="1">
    <citation type="submission" date="2019-11" db="EMBL/GenBank/DDBJ databases">
        <authorList>
            <person name="Jiang L.-Q."/>
        </authorList>
    </citation>
    <scope>NUCLEOTIDE SEQUENCE [LARGE SCALE GENOMIC DNA]</scope>
    <source>
        <strain evidence="4 5">YIM 132087</strain>
    </source>
</reference>
<dbReference type="GO" id="GO:0016757">
    <property type="term" value="F:glycosyltransferase activity"/>
    <property type="evidence" value="ECO:0007669"/>
    <property type="project" value="UniProtKB-KW"/>
</dbReference>
<organism evidence="4 5">
    <name type="scientific">Nakamurella alba</name>
    <dbReference type="NCBI Taxonomy" id="2665158"/>
    <lineage>
        <taxon>Bacteria</taxon>
        <taxon>Bacillati</taxon>
        <taxon>Actinomycetota</taxon>
        <taxon>Actinomycetes</taxon>
        <taxon>Nakamurellales</taxon>
        <taxon>Nakamurellaceae</taxon>
        <taxon>Nakamurella</taxon>
    </lineage>
</organism>
<evidence type="ECO:0000256" key="1">
    <source>
        <dbReference type="ARBA" id="ARBA00022676"/>
    </source>
</evidence>
<dbReference type="AlphaFoldDB" id="A0A7K1FF51"/>
<dbReference type="CDD" id="cd03801">
    <property type="entry name" value="GT4_PimA-like"/>
    <property type="match status" value="1"/>
</dbReference>
<dbReference type="Proteomes" id="UP000460221">
    <property type="component" value="Unassembled WGS sequence"/>
</dbReference>
<sequence length="362" mass="39674">MVETAAALADRGWQVTVTLPAPGPLVRELEKTGVTVEFDRSPVLRKSALRPAGLLRLVAEMVRAVPGSVRQVRRAGTDLVYVSTLTIPLWVPIARLLRRPVVVHVHESERNAPLMVRRLLALPLLLATRVLVNSRFSLSVLTDSFRRLGRRAEVLYNGVPGPERFTPPRTELTGGIRLLFVGRLSPRKGPQIAVQALARLREQGTPARLDLVGAVFPGYEWFEQELRETVTGLGLDDAVTFHGFQDDVWPHLAAADALLVPSQGDEPFGNTAVEAALAARPVVVSSSSGLDEATAGYGGAHRVPADDVEAWVSAVQQIAADWSGHRDRVLDDERTARRRHAPEVYREDIERRLAGIGRRAKA</sequence>
<dbReference type="Gene3D" id="3.40.50.2000">
    <property type="entry name" value="Glycogen Phosphorylase B"/>
    <property type="match status" value="2"/>
</dbReference>
<feature type="domain" description="Glycosyltransferase subfamily 4-like N-terminal" evidence="3">
    <location>
        <begin position="2"/>
        <end position="159"/>
    </location>
</feature>
<comment type="caution">
    <text evidence="4">The sequence shown here is derived from an EMBL/GenBank/DDBJ whole genome shotgun (WGS) entry which is preliminary data.</text>
</comment>
<keyword evidence="1" id="KW-0328">Glycosyltransferase</keyword>
<evidence type="ECO:0000256" key="2">
    <source>
        <dbReference type="ARBA" id="ARBA00022679"/>
    </source>
</evidence>
<evidence type="ECO:0000259" key="3">
    <source>
        <dbReference type="Pfam" id="PF13439"/>
    </source>
</evidence>
<accession>A0A7K1FF51</accession>
<proteinExistence type="predicted"/>
<gene>
    <name evidence="4" type="ORF">GIS00_02140</name>
</gene>
<evidence type="ECO:0000313" key="4">
    <source>
        <dbReference type="EMBL" id="MTD12745.1"/>
    </source>
</evidence>
<dbReference type="Pfam" id="PF13692">
    <property type="entry name" value="Glyco_trans_1_4"/>
    <property type="match status" value="1"/>
</dbReference>
<evidence type="ECO:0000313" key="5">
    <source>
        <dbReference type="Proteomes" id="UP000460221"/>
    </source>
</evidence>
<dbReference type="InterPro" id="IPR028098">
    <property type="entry name" value="Glyco_trans_4-like_N"/>
</dbReference>
<dbReference type="PANTHER" id="PTHR12526">
    <property type="entry name" value="GLYCOSYLTRANSFERASE"/>
    <property type="match status" value="1"/>
</dbReference>